<reference evidence="8" key="1">
    <citation type="submission" date="2016-10" db="EMBL/GenBank/DDBJ databases">
        <authorList>
            <person name="Varghese N."/>
            <person name="Submissions S."/>
        </authorList>
    </citation>
    <scope>NUCLEOTIDE SEQUENCE [LARGE SCALE GENOMIC DNA]</scope>
    <source>
        <strain evidence="8">Nm10</strain>
    </source>
</reference>
<dbReference type="KEGG" id="nur:ATY38_09430"/>
<evidence type="ECO:0000259" key="6">
    <source>
        <dbReference type="Pfam" id="PF01850"/>
    </source>
</evidence>
<keyword evidence="3 5" id="KW-0479">Metal-binding</keyword>
<dbReference type="InterPro" id="IPR029060">
    <property type="entry name" value="PIN-like_dom_sf"/>
</dbReference>
<dbReference type="GO" id="GO:0004540">
    <property type="term" value="F:RNA nuclease activity"/>
    <property type="evidence" value="ECO:0007669"/>
    <property type="project" value="InterPro"/>
</dbReference>
<dbReference type="HAMAP" id="MF_00265">
    <property type="entry name" value="VapC_Nob1"/>
    <property type="match status" value="1"/>
</dbReference>
<evidence type="ECO:0000256" key="3">
    <source>
        <dbReference type="ARBA" id="ARBA00022723"/>
    </source>
</evidence>
<proteinExistence type="inferred from homology"/>
<dbReference type="Pfam" id="PF01850">
    <property type="entry name" value="PIN"/>
    <property type="match status" value="1"/>
</dbReference>
<gene>
    <name evidence="5" type="primary">vapC</name>
    <name evidence="7" type="ORF">SAMN05216406_12410</name>
</gene>
<dbReference type="Gene3D" id="3.40.50.1010">
    <property type="entry name" value="5'-nuclease"/>
    <property type="match status" value="1"/>
</dbReference>
<sequence>MILVDTSVWINHLRNNDPHLVRLLTGNSVLGHPFVRGELALGHLRQREAILAALDNLPQAPIAFADEVNVFIEQHALFGLGIGLIDAHLLASTRLSGNTRLWTQDERLLAAALRLNLAASVHHD</sequence>
<dbReference type="GO" id="GO:0090729">
    <property type="term" value="F:toxin activity"/>
    <property type="evidence" value="ECO:0007669"/>
    <property type="project" value="UniProtKB-KW"/>
</dbReference>
<organism evidence="7 8">
    <name type="scientific">Nitrosomonas ureae</name>
    <dbReference type="NCBI Taxonomy" id="44577"/>
    <lineage>
        <taxon>Bacteria</taxon>
        <taxon>Pseudomonadati</taxon>
        <taxon>Pseudomonadota</taxon>
        <taxon>Betaproteobacteria</taxon>
        <taxon>Nitrosomonadales</taxon>
        <taxon>Nitrosomonadaceae</taxon>
        <taxon>Nitrosomonas</taxon>
    </lineage>
</organism>
<evidence type="ECO:0000256" key="1">
    <source>
        <dbReference type="ARBA" id="ARBA00022649"/>
    </source>
</evidence>
<dbReference type="EC" id="3.1.-.-" evidence="5"/>
<dbReference type="RefSeq" id="WP_062559077.1">
    <property type="nucleotide sequence ID" value="NZ_CP013341.1"/>
</dbReference>
<evidence type="ECO:0000256" key="5">
    <source>
        <dbReference type="HAMAP-Rule" id="MF_00265"/>
    </source>
</evidence>
<dbReference type="GO" id="GO:0016787">
    <property type="term" value="F:hydrolase activity"/>
    <property type="evidence" value="ECO:0007669"/>
    <property type="project" value="UniProtKB-KW"/>
</dbReference>
<evidence type="ECO:0000256" key="4">
    <source>
        <dbReference type="ARBA" id="ARBA00022801"/>
    </source>
</evidence>
<protein>
    <recommendedName>
        <fullName evidence="5">Ribonuclease VapC</fullName>
        <shortName evidence="5">RNase VapC</shortName>
        <ecNumber evidence="5">3.1.-.-</ecNumber>
    </recommendedName>
    <alternativeName>
        <fullName evidence="5">Toxin VapC</fullName>
    </alternativeName>
</protein>
<keyword evidence="8" id="KW-1185">Reference proteome</keyword>
<dbReference type="EMBL" id="FNLN01000024">
    <property type="protein sequence ID" value="SDU10160.1"/>
    <property type="molecule type" value="Genomic_DNA"/>
</dbReference>
<feature type="domain" description="PIN" evidence="6">
    <location>
        <begin position="2"/>
        <end position="110"/>
    </location>
</feature>
<dbReference type="SUPFAM" id="SSF88723">
    <property type="entry name" value="PIN domain-like"/>
    <property type="match status" value="1"/>
</dbReference>
<dbReference type="InterPro" id="IPR002716">
    <property type="entry name" value="PIN_dom"/>
</dbReference>
<dbReference type="GO" id="GO:0000287">
    <property type="term" value="F:magnesium ion binding"/>
    <property type="evidence" value="ECO:0007669"/>
    <property type="project" value="UniProtKB-UniRule"/>
</dbReference>
<dbReference type="InterPro" id="IPR022907">
    <property type="entry name" value="VapC_family"/>
</dbReference>
<evidence type="ECO:0000256" key="2">
    <source>
        <dbReference type="ARBA" id="ARBA00022722"/>
    </source>
</evidence>
<comment type="similarity">
    <text evidence="5">Belongs to the PINc/VapC protein family.</text>
</comment>
<feature type="binding site" evidence="5">
    <location>
        <position position="5"/>
    </location>
    <ligand>
        <name>Mg(2+)</name>
        <dbReference type="ChEBI" id="CHEBI:18420"/>
    </ligand>
</feature>
<dbReference type="AlphaFoldDB" id="A0A1H2FS26"/>
<evidence type="ECO:0000313" key="7">
    <source>
        <dbReference type="EMBL" id="SDU10160.1"/>
    </source>
</evidence>
<keyword evidence="4 5" id="KW-0378">Hydrolase</keyword>
<name>A0A1H2FS26_9PROT</name>
<feature type="binding site" evidence="5">
    <location>
        <position position="86"/>
    </location>
    <ligand>
        <name>Mg(2+)</name>
        <dbReference type="ChEBI" id="CHEBI:18420"/>
    </ligand>
</feature>
<accession>A0A1H2FS26</accession>
<keyword evidence="5" id="KW-0460">Magnesium</keyword>
<keyword evidence="5" id="KW-0800">Toxin</keyword>
<dbReference type="Proteomes" id="UP000182882">
    <property type="component" value="Unassembled WGS sequence"/>
</dbReference>
<keyword evidence="2 5" id="KW-0540">Nuclease</keyword>
<comment type="cofactor">
    <cofactor evidence="5">
        <name>Mg(2+)</name>
        <dbReference type="ChEBI" id="CHEBI:18420"/>
    </cofactor>
</comment>
<keyword evidence="1 5" id="KW-1277">Toxin-antitoxin system</keyword>
<comment type="function">
    <text evidence="5">Toxic component of a toxin-antitoxin (TA) system. An RNase.</text>
</comment>
<evidence type="ECO:0000313" key="8">
    <source>
        <dbReference type="Proteomes" id="UP000182882"/>
    </source>
</evidence>